<dbReference type="EMBL" id="CAIJCS010000019">
    <property type="protein sequence ID" value="CAC9931602.1"/>
    <property type="molecule type" value="Genomic_DNA"/>
</dbReference>
<dbReference type="AlphaFoldDB" id="A0A6V6Y3T2"/>
<keyword evidence="2" id="KW-1185">Reference proteome</keyword>
<organism evidence="1 2">
    <name type="scientific">Aedoeadaptatus nemausensis</name>
    <dbReference type="NCBI Taxonomy" id="2582829"/>
    <lineage>
        <taxon>Bacteria</taxon>
        <taxon>Bacillati</taxon>
        <taxon>Bacillota</taxon>
        <taxon>Tissierellia</taxon>
        <taxon>Tissierellales</taxon>
        <taxon>Peptoniphilaceae</taxon>
        <taxon>Aedoeadaptatus</taxon>
    </lineage>
</organism>
<evidence type="ECO:0000313" key="1">
    <source>
        <dbReference type="EMBL" id="CAC9931602.1"/>
    </source>
</evidence>
<dbReference type="RefSeq" id="WP_180499913.1">
    <property type="nucleotide sequence ID" value="NZ_CAIJCS010000019.1"/>
</dbReference>
<reference evidence="1 2" key="1">
    <citation type="submission" date="2020-06" db="EMBL/GenBank/DDBJ databases">
        <authorList>
            <person name="Criscuolo A."/>
        </authorList>
    </citation>
    <scope>NUCLEOTIDE SEQUENCE [LARGE SCALE GENOMIC DNA]</scope>
    <source>
        <strain evidence="1">1804121828</strain>
    </source>
</reference>
<gene>
    <name evidence="1" type="ORF">PEPNEM18_01016</name>
</gene>
<accession>A0A6V6Y3T2</accession>
<sequence>MRTKRNNYFFDELGKALVTQDIEELKKFFVLISGEEPEVEDEILEIVMHKTIFHRLDLPQSLRLNSLNWLTARGYNTRIN</sequence>
<proteinExistence type="predicted"/>
<name>A0A6V6Y3T2_9FIRM</name>
<comment type="caution">
    <text evidence="1">The sequence shown here is derived from an EMBL/GenBank/DDBJ whole genome shotgun (WGS) entry which is preliminary data.</text>
</comment>
<evidence type="ECO:0000313" key="2">
    <source>
        <dbReference type="Proteomes" id="UP000586454"/>
    </source>
</evidence>
<protein>
    <submittedName>
        <fullName evidence="1">Uncharacterized protein</fullName>
    </submittedName>
</protein>
<dbReference type="Proteomes" id="UP000586454">
    <property type="component" value="Unassembled WGS sequence"/>
</dbReference>